<dbReference type="AlphaFoldDB" id="A0A7R9BQ71"/>
<dbReference type="SUPFAM" id="SSF54695">
    <property type="entry name" value="POZ domain"/>
    <property type="match status" value="1"/>
</dbReference>
<organism evidence="2">
    <name type="scientific">Notodromas monacha</name>
    <dbReference type="NCBI Taxonomy" id="399045"/>
    <lineage>
        <taxon>Eukaryota</taxon>
        <taxon>Metazoa</taxon>
        <taxon>Ecdysozoa</taxon>
        <taxon>Arthropoda</taxon>
        <taxon>Crustacea</taxon>
        <taxon>Oligostraca</taxon>
        <taxon>Ostracoda</taxon>
        <taxon>Podocopa</taxon>
        <taxon>Podocopida</taxon>
        <taxon>Cypridocopina</taxon>
        <taxon>Cypridoidea</taxon>
        <taxon>Cyprididae</taxon>
        <taxon>Notodromas</taxon>
    </lineage>
</organism>
<dbReference type="EMBL" id="CAJPEX010001310">
    <property type="protein sequence ID" value="CAG0918821.1"/>
    <property type="molecule type" value="Genomic_DNA"/>
</dbReference>
<dbReference type="Gene3D" id="3.30.710.10">
    <property type="entry name" value="Potassium Channel Kv1.1, Chain A"/>
    <property type="match status" value="1"/>
</dbReference>
<dbReference type="Proteomes" id="UP000678499">
    <property type="component" value="Unassembled WGS sequence"/>
</dbReference>
<dbReference type="InterPro" id="IPR056184">
    <property type="entry name" value="TRAF_BTBD17"/>
</dbReference>
<proteinExistence type="predicted"/>
<dbReference type="InterPro" id="IPR051481">
    <property type="entry name" value="BTB-POZ/Galectin-3-binding"/>
</dbReference>
<dbReference type="Gene3D" id="1.25.40.420">
    <property type="match status" value="1"/>
</dbReference>
<feature type="domain" description="BACK" evidence="1">
    <location>
        <begin position="82"/>
        <end position="202"/>
    </location>
</feature>
<accession>A0A7R9BQ71</accession>
<sequence>MLNGPNWMENSQPIVNLREEPTSFTAFPCFMNYLYEGKVVFKLDTVLGIIKLADKYNVRPLVDITFKFMSKHIVSAMQHGCLISWLQYAEAIGNKIASKIISGHIAWNFSNASRQKDFAFLDPPSMISFLQRSDLVIANEFELFDCVSSWFHAYETRIKAEEGEKSRSQDEWEAYFSDIVLNVMKHIRFPMMSCRHLAEMLLNPLVNRYKEYFVTRLGIGMSFHSAQLTRVRKVMELEPDGENLFTPRVYTDEKWSALLTIERFPYVPHYYSHALVFHSLSTYSEDCMEAEEKQWEWTLTIHPKGVCFKKFFMIGWERMLEVPENVVKKVRFVLQRKAEQPVARVRISLLIYAESFQGVQFVKDVHIRYATFDDADSLRINLDDVISYEDLNMPQSSHQPRKEEKSFRYLLGHTQDLKLRVVVTPFVDKLLLMPKSR</sequence>
<dbReference type="Pfam" id="PF00651">
    <property type="entry name" value="BTB"/>
    <property type="match status" value="1"/>
</dbReference>
<name>A0A7R9BQ71_9CRUS</name>
<keyword evidence="3" id="KW-1185">Reference proteome</keyword>
<protein>
    <recommendedName>
        <fullName evidence="1">BACK domain-containing protein</fullName>
    </recommendedName>
</protein>
<dbReference type="CDD" id="cd18493">
    <property type="entry name" value="BACK_BTBD17"/>
    <property type="match status" value="1"/>
</dbReference>
<dbReference type="InterPro" id="IPR011705">
    <property type="entry name" value="BACK"/>
</dbReference>
<evidence type="ECO:0000259" key="1">
    <source>
        <dbReference type="SMART" id="SM00875"/>
    </source>
</evidence>
<dbReference type="PANTHER" id="PTHR24410">
    <property type="entry name" value="HL07962P-RELATED"/>
    <property type="match status" value="1"/>
</dbReference>
<dbReference type="Pfam" id="PF23651">
    <property type="entry name" value="TRAF_BTBD17"/>
    <property type="match status" value="1"/>
</dbReference>
<evidence type="ECO:0000313" key="2">
    <source>
        <dbReference type="EMBL" id="CAD7278669.1"/>
    </source>
</evidence>
<reference evidence="2" key="1">
    <citation type="submission" date="2020-11" db="EMBL/GenBank/DDBJ databases">
        <authorList>
            <person name="Tran Van P."/>
        </authorList>
    </citation>
    <scope>NUCLEOTIDE SEQUENCE</scope>
</reference>
<dbReference type="PANTHER" id="PTHR24410:SF41">
    <property type="entry name" value="HL07962P"/>
    <property type="match status" value="1"/>
</dbReference>
<gene>
    <name evidence="2" type="ORF">NMOB1V02_LOCUS6367</name>
</gene>
<dbReference type="OrthoDB" id="2359033at2759"/>
<dbReference type="Pfam" id="PF07707">
    <property type="entry name" value="BACK"/>
    <property type="match status" value="1"/>
</dbReference>
<dbReference type="SMART" id="SM00875">
    <property type="entry name" value="BACK"/>
    <property type="match status" value="1"/>
</dbReference>
<dbReference type="EMBL" id="OA883347">
    <property type="protein sequence ID" value="CAD7278669.1"/>
    <property type="molecule type" value="Genomic_DNA"/>
</dbReference>
<dbReference type="InterPro" id="IPR011333">
    <property type="entry name" value="SKP1/BTB/POZ_sf"/>
</dbReference>
<evidence type="ECO:0000313" key="3">
    <source>
        <dbReference type="Proteomes" id="UP000678499"/>
    </source>
</evidence>
<dbReference type="InterPro" id="IPR000210">
    <property type="entry name" value="BTB/POZ_dom"/>
</dbReference>